<sequence length="118" mass="13536">MFPTRSLLHGNYGRYQGPLSQWQISADMYIDSDIRRRGRRRVVSRSCAEEARAPLAPVERVERPRPGPAEPCPRREDVDREMGLPRRRLVLKGPLHASSYAHWYSRVFSPASSSAEDC</sequence>
<name>A0AAQ4EYD9_AMBAM</name>
<comment type="caution">
    <text evidence="2">The sequence shown here is derived from an EMBL/GenBank/DDBJ whole genome shotgun (WGS) entry which is preliminary data.</text>
</comment>
<gene>
    <name evidence="2" type="ORF">V5799_018919</name>
</gene>
<dbReference type="Proteomes" id="UP001321473">
    <property type="component" value="Unassembled WGS sequence"/>
</dbReference>
<feature type="region of interest" description="Disordered" evidence="1">
    <location>
        <begin position="60"/>
        <end position="79"/>
    </location>
</feature>
<evidence type="ECO:0000313" key="3">
    <source>
        <dbReference type="Proteomes" id="UP001321473"/>
    </source>
</evidence>
<evidence type="ECO:0000313" key="2">
    <source>
        <dbReference type="EMBL" id="KAK8779741.1"/>
    </source>
</evidence>
<keyword evidence="3" id="KW-1185">Reference proteome</keyword>
<evidence type="ECO:0000256" key="1">
    <source>
        <dbReference type="SAM" id="MobiDB-lite"/>
    </source>
</evidence>
<proteinExistence type="predicted"/>
<dbReference type="EMBL" id="JARKHS020009472">
    <property type="protein sequence ID" value="KAK8779741.1"/>
    <property type="molecule type" value="Genomic_DNA"/>
</dbReference>
<accession>A0AAQ4EYD9</accession>
<reference evidence="2 3" key="1">
    <citation type="journal article" date="2023" name="Arcadia Sci">
        <title>De novo assembly of a long-read Amblyomma americanum tick genome.</title>
        <authorList>
            <person name="Chou S."/>
            <person name="Poskanzer K.E."/>
            <person name="Rollins M."/>
            <person name="Thuy-Boun P.S."/>
        </authorList>
    </citation>
    <scope>NUCLEOTIDE SEQUENCE [LARGE SCALE GENOMIC DNA]</scope>
    <source>
        <strain evidence="2">F_SG_1</strain>
        <tissue evidence="2">Salivary glands</tissue>
    </source>
</reference>
<organism evidence="2 3">
    <name type="scientific">Amblyomma americanum</name>
    <name type="common">Lone star tick</name>
    <dbReference type="NCBI Taxonomy" id="6943"/>
    <lineage>
        <taxon>Eukaryota</taxon>
        <taxon>Metazoa</taxon>
        <taxon>Ecdysozoa</taxon>
        <taxon>Arthropoda</taxon>
        <taxon>Chelicerata</taxon>
        <taxon>Arachnida</taxon>
        <taxon>Acari</taxon>
        <taxon>Parasitiformes</taxon>
        <taxon>Ixodida</taxon>
        <taxon>Ixodoidea</taxon>
        <taxon>Ixodidae</taxon>
        <taxon>Amblyomminae</taxon>
        <taxon>Amblyomma</taxon>
    </lineage>
</organism>
<dbReference type="AlphaFoldDB" id="A0AAQ4EYD9"/>
<protein>
    <submittedName>
        <fullName evidence="2">Uncharacterized protein</fullName>
    </submittedName>
</protein>